<keyword evidence="1" id="KW-1133">Transmembrane helix</keyword>
<name>A0A4S2Q7S5_9PAST</name>
<feature type="transmembrane region" description="Helical" evidence="1">
    <location>
        <begin position="73"/>
        <end position="93"/>
    </location>
</feature>
<dbReference type="AlphaFoldDB" id="A0A4S2Q7S5"/>
<keyword evidence="1" id="KW-0472">Membrane</keyword>
<comment type="caution">
    <text evidence="2">The sequence shown here is derived from an EMBL/GenBank/DDBJ whole genome shotgun (WGS) entry which is preliminary data.</text>
</comment>
<proteinExistence type="predicted"/>
<feature type="non-terminal residue" evidence="2">
    <location>
        <position position="116"/>
    </location>
</feature>
<accession>A0A4S2Q7S5</accession>
<evidence type="ECO:0000313" key="3">
    <source>
        <dbReference type="Proteomes" id="UP000310576"/>
    </source>
</evidence>
<dbReference type="RefSeq" id="WP_136125760.1">
    <property type="nucleotide sequence ID" value="NZ_QXNG01000112.1"/>
</dbReference>
<gene>
    <name evidence="2" type="ORF">D3M76_10135</name>
</gene>
<organism evidence="2 3">
    <name type="scientific">Rodentibacter pneumotropicus</name>
    <dbReference type="NCBI Taxonomy" id="758"/>
    <lineage>
        <taxon>Bacteria</taxon>
        <taxon>Pseudomonadati</taxon>
        <taxon>Pseudomonadota</taxon>
        <taxon>Gammaproteobacteria</taxon>
        <taxon>Pasteurellales</taxon>
        <taxon>Pasteurellaceae</taxon>
        <taxon>Rodentibacter</taxon>
    </lineage>
</organism>
<keyword evidence="1" id="KW-0812">Transmembrane</keyword>
<dbReference type="EMBL" id="QXNG01000112">
    <property type="protein sequence ID" value="THA12254.1"/>
    <property type="molecule type" value="Genomic_DNA"/>
</dbReference>
<feature type="transmembrane region" description="Helical" evidence="1">
    <location>
        <begin position="26"/>
        <end position="45"/>
    </location>
</feature>
<protein>
    <submittedName>
        <fullName evidence="2">Uncharacterized protein</fullName>
    </submittedName>
</protein>
<sequence length="116" mass="13372">MNYFKQILGLFRQFINPIFSHLKNSFPVLFVLGLIILFVGIWTYGTSWSFSGITNENGWDYEFAKQIGVGSRIIATTGVLLTLAIIAILKLQLKNIRLYKEKNQLEKEQEEKDTIL</sequence>
<evidence type="ECO:0000313" key="2">
    <source>
        <dbReference type="EMBL" id="THA12254.1"/>
    </source>
</evidence>
<evidence type="ECO:0000256" key="1">
    <source>
        <dbReference type="SAM" id="Phobius"/>
    </source>
</evidence>
<reference evidence="2 3" key="1">
    <citation type="journal article" date="2019" name="Vet. Microbiol.">
        <title>Development of multi locus sequence typing (MLST) of Rodentibacter pneumotropicus.</title>
        <authorList>
            <person name="Adhikary S."/>
            <person name="Bisgaard M."/>
            <person name="Boot R."/>
            <person name="Benga L."/>
            <person name="Nicklas W."/>
            <person name="Christensen H."/>
        </authorList>
    </citation>
    <scope>NUCLEOTIDE SEQUENCE [LARGE SCALE GENOMIC DNA]</scope>
    <source>
        <strain evidence="2 3">1596_07</strain>
    </source>
</reference>
<dbReference type="Proteomes" id="UP000310576">
    <property type="component" value="Unassembled WGS sequence"/>
</dbReference>